<sequence length="708" mass="79936">MFYRKFPFKTSKFCRTKFRFEQPRSYKMSHNAILVQKFNPGTGSLEWDLQAESYDYTQEIARSGFADMLHDEERNLKYNLALNKALNILRIKGKVPRVLDIGTGTGLLAMMAVKANASAVFACETFQPMVKCSTEVIAHNGFADSIKIIPKRSTEITVGPQKDMEDKANVLITEVFDTELIGEGAIGTFNHANQQLLSEDSVVIPARATIYVQLIESHLVTSWNRSMPINLGGDFIYPPSKVSCCPGNGAVHDIQLAQLKEAHFKALSDPIPIFNFDWNSKVPIPVEDTNTVNFVAKCSGKAHAMLMWWTLDMDMAGEIVLSCAPPWAHPEGNELPWRDHWMQAIYYFPNDITIKSEGERLHLTGYHDEYSLWFGLQTETPPSVTLPRPFCDCSVHLACSRPRLGQLNDNDRNQKYIRVLEKVISSDTVCLTLGDCCLLGLIVAKLGARKVYAAERNPHCRRVLEAWVKRNDLEEQVTILDGDLEKRKLDLKVNLVLGEPVFESSVLPWHNLYFARWKNNVQHLLADGVTKILPGKAYLYAMAVEMKDLWKIRAPVRSTQGIDLSVFDNLIESAIDTSDSQVEPHPLWEYPTRALSPAIQLMMLDLTTLSLMTKEIPEVEGKVNLPVTGTVNGVALWIDWQLDEATVISGGPTAPVTLGQNVQWDMHSKQAVYFIKDPVSLQTEDRSLSYQINFVPDTYEYKFKFSIL</sequence>
<evidence type="ECO:0000259" key="8">
    <source>
        <dbReference type="Pfam" id="PF22528"/>
    </source>
</evidence>
<dbReference type="Gene3D" id="3.40.50.150">
    <property type="entry name" value="Vaccinia Virus protein VP39"/>
    <property type="match status" value="2"/>
</dbReference>
<reference evidence="9 10" key="1">
    <citation type="journal article" date="2023" name="Nucleic Acids Res.">
        <title>The hologenome of Daphnia magna reveals possible DNA methylation and microbiome-mediated evolution of the host genome.</title>
        <authorList>
            <person name="Chaturvedi A."/>
            <person name="Li X."/>
            <person name="Dhandapani V."/>
            <person name="Marshall H."/>
            <person name="Kissane S."/>
            <person name="Cuenca-Cambronero M."/>
            <person name="Asole G."/>
            <person name="Calvet F."/>
            <person name="Ruiz-Romero M."/>
            <person name="Marangio P."/>
            <person name="Guigo R."/>
            <person name="Rago D."/>
            <person name="Mirbahai L."/>
            <person name="Eastwood N."/>
            <person name="Colbourne J.K."/>
            <person name="Zhou J."/>
            <person name="Mallon E."/>
            <person name="Orsini L."/>
        </authorList>
    </citation>
    <scope>NUCLEOTIDE SEQUENCE [LARGE SCALE GENOMIC DNA]</scope>
    <source>
        <strain evidence="9">LRV0_1</strain>
    </source>
</reference>
<keyword evidence="1 7" id="KW-0489">Methyltransferase</keyword>
<keyword evidence="2 7" id="KW-0808">Transferase</keyword>
<evidence type="ECO:0000313" key="10">
    <source>
        <dbReference type="Proteomes" id="UP001234178"/>
    </source>
</evidence>
<dbReference type="EC" id="2.1.1.-" evidence="6"/>
<evidence type="ECO:0000256" key="5">
    <source>
        <dbReference type="ARBA" id="ARBA00025081"/>
    </source>
</evidence>
<dbReference type="InterPro" id="IPR014644">
    <property type="entry name" value="MeTrfase_PRMT7"/>
</dbReference>
<dbReference type="PANTHER" id="PTHR11006">
    <property type="entry name" value="PROTEIN ARGININE N-METHYLTRANSFERASE"/>
    <property type="match status" value="1"/>
</dbReference>
<dbReference type="EMBL" id="JAOYFB010000037">
    <property type="protein sequence ID" value="KAK4022600.1"/>
    <property type="molecule type" value="Genomic_DNA"/>
</dbReference>
<keyword evidence="10" id="KW-1185">Reference proteome</keyword>
<dbReference type="Gene3D" id="2.70.160.11">
    <property type="entry name" value="Hnrnp arginine n-methyltransferase1"/>
    <property type="match status" value="2"/>
</dbReference>
<evidence type="ECO:0000256" key="7">
    <source>
        <dbReference type="PROSITE-ProRule" id="PRU01015"/>
    </source>
</evidence>
<dbReference type="Proteomes" id="UP001234178">
    <property type="component" value="Unassembled WGS sequence"/>
</dbReference>
<evidence type="ECO:0000256" key="6">
    <source>
        <dbReference type="PIRNR" id="PIRNR036946"/>
    </source>
</evidence>
<accession>A0ABR0AC91</accession>
<comment type="caution">
    <text evidence="9">The sequence shown here is derived from an EMBL/GenBank/DDBJ whole genome shotgun (WGS) entry which is preliminary data.</text>
</comment>
<comment type="function">
    <text evidence="5">Essential arginine methyltransferase that can both catalyze the formation of omega-N monomethylarginine (MMA) and symmetrical dimethylarginine (sDMA). Specifically mediates the symmetrical dimethylation of arginine residues in the small nuclear ribonucleoproteins SmD1 and SmD3.</text>
</comment>
<evidence type="ECO:0000313" key="9">
    <source>
        <dbReference type="EMBL" id="KAK4022600.1"/>
    </source>
</evidence>
<dbReference type="PROSITE" id="PS51678">
    <property type="entry name" value="SAM_MT_PRMT"/>
    <property type="match status" value="2"/>
</dbReference>
<dbReference type="InterPro" id="IPR025799">
    <property type="entry name" value="Arg_MeTrfase"/>
</dbReference>
<feature type="domain" description="Protein arginine N-methyltransferase" evidence="8">
    <location>
        <begin position="536"/>
        <end position="698"/>
    </location>
</feature>
<organism evidence="9 10">
    <name type="scientific">Daphnia magna</name>
    <dbReference type="NCBI Taxonomy" id="35525"/>
    <lineage>
        <taxon>Eukaryota</taxon>
        <taxon>Metazoa</taxon>
        <taxon>Ecdysozoa</taxon>
        <taxon>Arthropoda</taxon>
        <taxon>Crustacea</taxon>
        <taxon>Branchiopoda</taxon>
        <taxon>Diplostraca</taxon>
        <taxon>Cladocera</taxon>
        <taxon>Anomopoda</taxon>
        <taxon>Daphniidae</taxon>
        <taxon>Daphnia</taxon>
    </lineage>
</organism>
<feature type="domain" description="Protein arginine N-methyltransferase" evidence="8">
    <location>
        <begin position="207"/>
        <end position="357"/>
    </location>
</feature>
<protein>
    <recommendedName>
        <fullName evidence="6">Protein arginine N-methyltransferase</fullName>
        <ecNumber evidence="6">2.1.1.-</ecNumber>
    </recommendedName>
</protein>
<comment type="function">
    <text evidence="6">Arginine methyltransferase that can both catalyze the formation of omega-N monomethylarginine (MMA) and symmetrical dimethylarginine (sDMA).</text>
</comment>
<name>A0ABR0AC91_9CRUS</name>
<dbReference type="Pfam" id="PF06325">
    <property type="entry name" value="PrmA"/>
    <property type="match status" value="1"/>
</dbReference>
<dbReference type="SUPFAM" id="SSF53335">
    <property type="entry name" value="S-adenosyl-L-methionine-dependent methyltransferases"/>
    <property type="match status" value="2"/>
</dbReference>
<comment type="similarity">
    <text evidence="6">Belongs to the class I-like SAM-binding methyltransferase superfamily. Protein arginine N-methyltransferase family. PRMT7 subfamily.</text>
</comment>
<keyword evidence="4" id="KW-0677">Repeat</keyword>
<proteinExistence type="inferred from homology"/>
<dbReference type="InterPro" id="IPR055135">
    <property type="entry name" value="PRMT_dom"/>
</dbReference>
<gene>
    <name evidence="9" type="ORF">OUZ56_008059</name>
</gene>
<evidence type="ECO:0000256" key="4">
    <source>
        <dbReference type="ARBA" id="ARBA00022737"/>
    </source>
</evidence>
<dbReference type="Pfam" id="PF22528">
    <property type="entry name" value="PRMT_C"/>
    <property type="match status" value="2"/>
</dbReference>
<evidence type="ECO:0000256" key="1">
    <source>
        <dbReference type="ARBA" id="ARBA00022603"/>
    </source>
</evidence>
<evidence type="ECO:0000256" key="2">
    <source>
        <dbReference type="ARBA" id="ARBA00022679"/>
    </source>
</evidence>
<keyword evidence="3 7" id="KW-0949">S-adenosyl-L-methionine</keyword>
<dbReference type="CDD" id="cd02440">
    <property type="entry name" value="AdoMet_MTases"/>
    <property type="match status" value="1"/>
</dbReference>
<dbReference type="PANTHER" id="PTHR11006:SF4">
    <property type="entry name" value="PROTEIN ARGININE N-METHYLTRANSFERASE 7"/>
    <property type="match status" value="1"/>
</dbReference>
<evidence type="ECO:0000256" key="3">
    <source>
        <dbReference type="ARBA" id="ARBA00022691"/>
    </source>
</evidence>
<dbReference type="PIRSF" id="PIRSF036946">
    <property type="entry name" value="Arg_N-mtase"/>
    <property type="match status" value="1"/>
</dbReference>
<dbReference type="InterPro" id="IPR029063">
    <property type="entry name" value="SAM-dependent_MTases_sf"/>
</dbReference>